<sequence>MPRGIVCPPELVIDASARPIYSVVCTVKLKFWIHLYQPVLNTPNISTFKIFNSFVQILSTEMDRHKDRNSKFQEGEKEKCSVEGEVIN</sequence>
<dbReference type="AlphaFoldDB" id="A0A1J6IG51"/>
<evidence type="ECO:0000313" key="2">
    <source>
        <dbReference type="EMBL" id="OIT03364.1"/>
    </source>
</evidence>
<protein>
    <submittedName>
        <fullName evidence="2">Uncharacterized protein</fullName>
    </submittedName>
</protein>
<evidence type="ECO:0000313" key="3">
    <source>
        <dbReference type="Proteomes" id="UP000187609"/>
    </source>
</evidence>
<keyword evidence="3" id="KW-1185">Reference proteome</keyword>
<dbReference type="Proteomes" id="UP000187609">
    <property type="component" value="Unassembled WGS sequence"/>
</dbReference>
<name>A0A1J6IG51_NICAT</name>
<feature type="compositionally biased region" description="Basic and acidic residues" evidence="1">
    <location>
        <begin position="66"/>
        <end position="82"/>
    </location>
</feature>
<proteinExistence type="predicted"/>
<evidence type="ECO:0000256" key="1">
    <source>
        <dbReference type="SAM" id="MobiDB-lite"/>
    </source>
</evidence>
<dbReference type="Gramene" id="OIT03364">
    <property type="protein sequence ID" value="OIT03364"/>
    <property type="gene ID" value="A4A49_57526"/>
</dbReference>
<feature type="region of interest" description="Disordered" evidence="1">
    <location>
        <begin position="66"/>
        <end position="88"/>
    </location>
</feature>
<comment type="caution">
    <text evidence="2">The sequence shown here is derived from an EMBL/GenBank/DDBJ whole genome shotgun (WGS) entry which is preliminary data.</text>
</comment>
<accession>A0A1J6IG51</accession>
<gene>
    <name evidence="2" type="ORF">A4A49_57526</name>
</gene>
<reference evidence="2" key="1">
    <citation type="submission" date="2016-11" db="EMBL/GenBank/DDBJ databases">
        <title>The genome of Nicotiana attenuata.</title>
        <authorList>
            <person name="Xu S."/>
            <person name="Brockmoeller T."/>
            <person name="Gaquerel E."/>
            <person name="Navarro A."/>
            <person name="Kuhl H."/>
            <person name="Gase K."/>
            <person name="Ling Z."/>
            <person name="Zhou W."/>
            <person name="Kreitzer C."/>
            <person name="Stanke M."/>
            <person name="Tang H."/>
            <person name="Lyons E."/>
            <person name="Pandey P."/>
            <person name="Pandey S.P."/>
            <person name="Timmermann B."/>
            <person name="Baldwin I.T."/>
        </authorList>
    </citation>
    <scope>NUCLEOTIDE SEQUENCE [LARGE SCALE GENOMIC DNA]</scope>
    <source>
        <strain evidence="2">UT</strain>
    </source>
</reference>
<dbReference type="EMBL" id="MJEQ01037187">
    <property type="protein sequence ID" value="OIT03364.1"/>
    <property type="molecule type" value="Genomic_DNA"/>
</dbReference>
<organism evidence="2 3">
    <name type="scientific">Nicotiana attenuata</name>
    <name type="common">Coyote tobacco</name>
    <dbReference type="NCBI Taxonomy" id="49451"/>
    <lineage>
        <taxon>Eukaryota</taxon>
        <taxon>Viridiplantae</taxon>
        <taxon>Streptophyta</taxon>
        <taxon>Embryophyta</taxon>
        <taxon>Tracheophyta</taxon>
        <taxon>Spermatophyta</taxon>
        <taxon>Magnoliopsida</taxon>
        <taxon>eudicotyledons</taxon>
        <taxon>Gunneridae</taxon>
        <taxon>Pentapetalae</taxon>
        <taxon>asterids</taxon>
        <taxon>lamiids</taxon>
        <taxon>Solanales</taxon>
        <taxon>Solanaceae</taxon>
        <taxon>Nicotianoideae</taxon>
        <taxon>Nicotianeae</taxon>
        <taxon>Nicotiana</taxon>
    </lineage>
</organism>